<gene>
    <name evidence="2" type="ORF">TVAG_398830</name>
</gene>
<dbReference type="Pfam" id="PF00004">
    <property type="entry name" value="AAA"/>
    <property type="match status" value="1"/>
</dbReference>
<protein>
    <recommendedName>
        <fullName evidence="1">ATPase AAA-type core domain-containing protein</fullName>
    </recommendedName>
</protein>
<organism evidence="2 3">
    <name type="scientific">Trichomonas vaginalis (strain ATCC PRA-98 / G3)</name>
    <dbReference type="NCBI Taxonomy" id="412133"/>
    <lineage>
        <taxon>Eukaryota</taxon>
        <taxon>Metamonada</taxon>
        <taxon>Parabasalia</taxon>
        <taxon>Trichomonadida</taxon>
        <taxon>Trichomonadidae</taxon>
        <taxon>Trichomonas</taxon>
    </lineage>
</organism>
<dbReference type="InterPro" id="IPR027417">
    <property type="entry name" value="P-loop_NTPase"/>
</dbReference>
<feature type="domain" description="ATPase AAA-type core" evidence="1">
    <location>
        <begin position="5"/>
        <end position="80"/>
    </location>
</feature>
<dbReference type="EMBL" id="DS113507">
    <property type="protein sequence ID" value="EAY03358.1"/>
    <property type="molecule type" value="Genomic_DNA"/>
</dbReference>
<sequence>MEMEKSLIARSFHHASHVSFFDITCTEIITTEVGESERHLHSIFERARSSSSRVVLLYHSFKNFVQSLNEVTDRLLTTLLMESY</sequence>
<reference evidence="2" key="2">
    <citation type="journal article" date="2007" name="Science">
        <title>Draft genome sequence of the sexually transmitted pathogen Trichomonas vaginalis.</title>
        <authorList>
            <person name="Carlton J.M."/>
            <person name="Hirt R.P."/>
            <person name="Silva J.C."/>
            <person name="Delcher A.L."/>
            <person name="Schatz M."/>
            <person name="Zhao Q."/>
            <person name="Wortman J.R."/>
            <person name="Bidwell S.L."/>
            <person name="Alsmark U.C.M."/>
            <person name="Besteiro S."/>
            <person name="Sicheritz-Ponten T."/>
            <person name="Noel C.J."/>
            <person name="Dacks J.B."/>
            <person name="Foster P.G."/>
            <person name="Simillion C."/>
            <person name="Van de Peer Y."/>
            <person name="Miranda-Saavedra D."/>
            <person name="Barton G.J."/>
            <person name="Westrop G.D."/>
            <person name="Mueller S."/>
            <person name="Dessi D."/>
            <person name="Fiori P.L."/>
            <person name="Ren Q."/>
            <person name="Paulsen I."/>
            <person name="Zhang H."/>
            <person name="Bastida-Corcuera F.D."/>
            <person name="Simoes-Barbosa A."/>
            <person name="Brown M.T."/>
            <person name="Hayes R.D."/>
            <person name="Mukherjee M."/>
            <person name="Okumura C.Y."/>
            <person name="Schneider R."/>
            <person name="Smith A.J."/>
            <person name="Vanacova S."/>
            <person name="Villalvazo M."/>
            <person name="Haas B.J."/>
            <person name="Pertea M."/>
            <person name="Feldblyum T.V."/>
            <person name="Utterback T.R."/>
            <person name="Shu C.L."/>
            <person name="Osoegawa K."/>
            <person name="de Jong P.J."/>
            <person name="Hrdy I."/>
            <person name="Horvathova L."/>
            <person name="Zubacova Z."/>
            <person name="Dolezal P."/>
            <person name="Malik S.B."/>
            <person name="Logsdon J.M. Jr."/>
            <person name="Henze K."/>
            <person name="Gupta A."/>
            <person name="Wang C.C."/>
            <person name="Dunne R.L."/>
            <person name="Upcroft J.A."/>
            <person name="Upcroft P."/>
            <person name="White O."/>
            <person name="Salzberg S.L."/>
            <person name="Tang P."/>
            <person name="Chiu C.-H."/>
            <person name="Lee Y.-S."/>
            <person name="Embley T.M."/>
            <person name="Coombs G.H."/>
            <person name="Mottram J.C."/>
            <person name="Tachezy J."/>
            <person name="Fraser-Liggett C.M."/>
            <person name="Johnson P.J."/>
        </authorList>
    </citation>
    <scope>NUCLEOTIDE SEQUENCE [LARGE SCALE GENOMIC DNA]</scope>
    <source>
        <strain evidence="2">G3</strain>
    </source>
</reference>
<evidence type="ECO:0000259" key="1">
    <source>
        <dbReference type="Pfam" id="PF00004"/>
    </source>
</evidence>
<dbReference type="GO" id="GO:0005524">
    <property type="term" value="F:ATP binding"/>
    <property type="evidence" value="ECO:0007669"/>
    <property type="project" value="InterPro"/>
</dbReference>
<dbReference type="Proteomes" id="UP000001542">
    <property type="component" value="Unassembled WGS sequence"/>
</dbReference>
<dbReference type="InterPro" id="IPR003959">
    <property type="entry name" value="ATPase_AAA_core"/>
</dbReference>
<dbReference type="VEuPathDB" id="TrichDB:TVAG_398830"/>
<proteinExistence type="predicted"/>
<dbReference type="VEuPathDB" id="TrichDB:TVAGG3_0526750"/>
<dbReference type="RefSeq" id="XP_001315581.1">
    <property type="nucleotide sequence ID" value="XM_001315546.1"/>
</dbReference>
<name>A2EVH2_TRIV3</name>
<dbReference type="SUPFAM" id="SSF52540">
    <property type="entry name" value="P-loop containing nucleoside triphosphate hydrolases"/>
    <property type="match status" value="1"/>
</dbReference>
<evidence type="ECO:0000313" key="3">
    <source>
        <dbReference type="Proteomes" id="UP000001542"/>
    </source>
</evidence>
<dbReference type="SMR" id="A2EVH2"/>
<accession>A2EVH2</accession>
<dbReference type="GO" id="GO:0016887">
    <property type="term" value="F:ATP hydrolysis activity"/>
    <property type="evidence" value="ECO:0007669"/>
    <property type="project" value="InterPro"/>
</dbReference>
<dbReference type="AlphaFoldDB" id="A2EVH2"/>
<dbReference type="InParanoid" id="A2EVH2"/>
<keyword evidence="3" id="KW-1185">Reference proteome</keyword>
<reference evidence="2" key="1">
    <citation type="submission" date="2006-10" db="EMBL/GenBank/DDBJ databases">
        <authorList>
            <person name="Amadeo P."/>
            <person name="Zhao Q."/>
            <person name="Wortman J."/>
            <person name="Fraser-Liggett C."/>
            <person name="Carlton J."/>
        </authorList>
    </citation>
    <scope>NUCLEOTIDE SEQUENCE</scope>
    <source>
        <strain evidence="2">G3</strain>
    </source>
</reference>
<dbReference type="Gene3D" id="3.40.50.300">
    <property type="entry name" value="P-loop containing nucleotide triphosphate hydrolases"/>
    <property type="match status" value="1"/>
</dbReference>
<evidence type="ECO:0000313" key="2">
    <source>
        <dbReference type="EMBL" id="EAY03358.1"/>
    </source>
</evidence>
<dbReference type="KEGG" id="tva:4761203"/>